<comment type="caution">
    <text evidence="1">The sequence shown here is derived from an EMBL/GenBank/DDBJ whole genome shotgun (WGS) entry which is preliminary data.</text>
</comment>
<proteinExistence type="predicted"/>
<dbReference type="EMBL" id="JAHUTJ010009040">
    <property type="protein sequence ID" value="MED6267440.1"/>
    <property type="molecule type" value="Genomic_DNA"/>
</dbReference>
<sequence length="77" mass="8245">MFCHPKLLKAAPPDSDQDSKSCKKKASASPLEALLGTKQEQKLKKCLPEKSHTWCTAGGSAVTATLTRGVNKVVCFV</sequence>
<accession>A0ABU7CYX4</accession>
<keyword evidence="2" id="KW-1185">Reference proteome</keyword>
<evidence type="ECO:0000313" key="1">
    <source>
        <dbReference type="EMBL" id="MED6267440.1"/>
    </source>
</evidence>
<dbReference type="Proteomes" id="UP001352852">
    <property type="component" value="Unassembled WGS sequence"/>
</dbReference>
<evidence type="ECO:0000313" key="2">
    <source>
        <dbReference type="Proteomes" id="UP001352852"/>
    </source>
</evidence>
<protein>
    <submittedName>
        <fullName evidence="1">Uncharacterized protein</fullName>
    </submittedName>
</protein>
<name>A0ABU7CYX4_9TELE</name>
<reference evidence="1 2" key="1">
    <citation type="submission" date="2021-06" db="EMBL/GenBank/DDBJ databases">
        <authorList>
            <person name="Palmer J.M."/>
        </authorList>
    </citation>
    <scope>NUCLEOTIDE SEQUENCE [LARGE SCALE GENOMIC DNA]</scope>
    <source>
        <strain evidence="1 2">CL_MEX2019</strain>
        <tissue evidence="1">Muscle</tissue>
    </source>
</reference>
<organism evidence="1 2">
    <name type="scientific">Characodon lateralis</name>
    <dbReference type="NCBI Taxonomy" id="208331"/>
    <lineage>
        <taxon>Eukaryota</taxon>
        <taxon>Metazoa</taxon>
        <taxon>Chordata</taxon>
        <taxon>Craniata</taxon>
        <taxon>Vertebrata</taxon>
        <taxon>Euteleostomi</taxon>
        <taxon>Actinopterygii</taxon>
        <taxon>Neopterygii</taxon>
        <taxon>Teleostei</taxon>
        <taxon>Neoteleostei</taxon>
        <taxon>Acanthomorphata</taxon>
        <taxon>Ovalentaria</taxon>
        <taxon>Atherinomorphae</taxon>
        <taxon>Cyprinodontiformes</taxon>
        <taxon>Goodeidae</taxon>
        <taxon>Characodon</taxon>
    </lineage>
</organism>
<gene>
    <name evidence="1" type="ORF">CHARACLAT_012272</name>
</gene>